<evidence type="ECO:0000313" key="2">
    <source>
        <dbReference type="EMBL" id="KKR47860.1"/>
    </source>
</evidence>
<organism evidence="2 3">
    <name type="scientific">Candidatus Curtissbacteria bacterium GW2011_GWA1_40_16</name>
    <dbReference type="NCBI Taxonomy" id="1618405"/>
    <lineage>
        <taxon>Bacteria</taxon>
        <taxon>Candidatus Curtissiibacteriota</taxon>
    </lineage>
</organism>
<reference evidence="2 3" key="1">
    <citation type="journal article" date="2015" name="Nature">
        <title>rRNA introns, odd ribosomes, and small enigmatic genomes across a large radiation of phyla.</title>
        <authorList>
            <person name="Brown C.T."/>
            <person name="Hug L.A."/>
            <person name="Thomas B.C."/>
            <person name="Sharon I."/>
            <person name="Castelle C.J."/>
            <person name="Singh A."/>
            <person name="Wilkins M.J."/>
            <person name="Williams K.H."/>
            <person name="Banfield J.F."/>
        </authorList>
    </citation>
    <scope>NUCLEOTIDE SEQUENCE [LARGE SCALE GENOMIC DNA]</scope>
</reference>
<name>A0A0G0TLC7_9BACT</name>
<accession>A0A0G0TLC7</accession>
<dbReference type="SUPFAM" id="SSF53474">
    <property type="entry name" value="alpha/beta-Hydrolases"/>
    <property type="match status" value="1"/>
</dbReference>
<gene>
    <name evidence="2" type="ORF">UT84_C0054G0001</name>
</gene>
<dbReference type="Proteomes" id="UP000034531">
    <property type="component" value="Unassembled WGS sequence"/>
</dbReference>
<dbReference type="EMBL" id="LBYI01000054">
    <property type="protein sequence ID" value="KKR47860.1"/>
    <property type="molecule type" value="Genomic_DNA"/>
</dbReference>
<dbReference type="Pfam" id="PF01738">
    <property type="entry name" value="DLH"/>
    <property type="match status" value="1"/>
</dbReference>
<feature type="domain" description="Dienelactone hydrolase" evidence="1">
    <location>
        <begin position="24"/>
        <end position="80"/>
    </location>
</feature>
<protein>
    <recommendedName>
        <fullName evidence="1">Dienelactone hydrolase domain-containing protein</fullName>
    </recommendedName>
</protein>
<proteinExistence type="predicted"/>
<sequence>QKLANVFARSQVAILVPNIPSLGSRRVLAEGKDDLIASFEYLKSIPNTKEDKLGFVGFCASGGLVILAAEDSQIADGVSFVAVINPYYDLASLYKNITLRQIEDDGQTIPWQPNFKTIEIYNRETIGGLENMLDREILNDHLTLIGQEKLEEGNFPPLSPNELKQLSPEAKFTYDLLTNKDPNKASYYLENITTPQKNLIRQLSPSTDIKNLKAKTFILMDRNNIYTPYTEAEMLQKALGGKDHLFVETKILPAGDLAENLPLKDYLGEGIKIFRFVYSVLLEIS</sequence>
<dbReference type="InterPro" id="IPR029058">
    <property type="entry name" value="AB_hydrolase_fold"/>
</dbReference>
<comment type="caution">
    <text evidence="2">The sequence shown here is derived from an EMBL/GenBank/DDBJ whole genome shotgun (WGS) entry which is preliminary data.</text>
</comment>
<evidence type="ECO:0000313" key="3">
    <source>
        <dbReference type="Proteomes" id="UP000034531"/>
    </source>
</evidence>
<dbReference type="InterPro" id="IPR002925">
    <property type="entry name" value="Dienelactn_hydro"/>
</dbReference>
<dbReference type="AlphaFoldDB" id="A0A0G0TLC7"/>
<dbReference type="GO" id="GO:0016787">
    <property type="term" value="F:hydrolase activity"/>
    <property type="evidence" value="ECO:0007669"/>
    <property type="project" value="InterPro"/>
</dbReference>
<evidence type="ECO:0000259" key="1">
    <source>
        <dbReference type="Pfam" id="PF01738"/>
    </source>
</evidence>
<feature type="non-terminal residue" evidence="2">
    <location>
        <position position="1"/>
    </location>
</feature>
<dbReference type="Gene3D" id="3.40.50.1820">
    <property type="entry name" value="alpha/beta hydrolase"/>
    <property type="match status" value="1"/>
</dbReference>